<evidence type="ECO:0000256" key="1">
    <source>
        <dbReference type="SAM" id="Phobius"/>
    </source>
</evidence>
<accession>A0A2P2N851</accession>
<organism evidence="2">
    <name type="scientific">Rhizophora mucronata</name>
    <name type="common">Asiatic mangrove</name>
    <dbReference type="NCBI Taxonomy" id="61149"/>
    <lineage>
        <taxon>Eukaryota</taxon>
        <taxon>Viridiplantae</taxon>
        <taxon>Streptophyta</taxon>
        <taxon>Embryophyta</taxon>
        <taxon>Tracheophyta</taxon>
        <taxon>Spermatophyta</taxon>
        <taxon>Magnoliopsida</taxon>
        <taxon>eudicotyledons</taxon>
        <taxon>Gunneridae</taxon>
        <taxon>Pentapetalae</taxon>
        <taxon>rosids</taxon>
        <taxon>fabids</taxon>
        <taxon>Malpighiales</taxon>
        <taxon>Rhizophoraceae</taxon>
        <taxon>Rhizophora</taxon>
    </lineage>
</organism>
<evidence type="ECO:0000313" key="2">
    <source>
        <dbReference type="EMBL" id="MBX38654.1"/>
    </source>
</evidence>
<reference evidence="2" key="1">
    <citation type="submission" date="2018-02" db="EMBL/GenBank/DDBJ databases">
        <title>Rhizophora mucronata_Transcriptome.</title>
        <authorList>
            <person name="Meera S.P."/>
            <person name="Sreeshan A."/>
            <person name="Augustine A."/>
        </authorList>
    </citation>
    <scope>NUCLEOTIDE SEQUENCE</scope>
    <source>
        <tissue evidence="2">Leaf</tissue>
    </source>
</reference>
<proteinExistence type="predicted"/>
<name>A0A2P2N851_RHIMU</name>
<sequence length="34" mass="4024">MILIRAHLSLFFHLLFWVGSLDFILLNKVLILLN</sequence>
<keyword evidence="1" id="KW-0812">Transmembrane</keyword>
<dbReference type="EMBL" id="GGEC01058170">
    <property type="protein sequence ID" value="MBX38654.1"/>
    <property type="molecule type" value="Transcribed_RNA"/>
</dbReference>
<protein>
    <submittedName>
        <fullName evidence="2">Uncharacterized protein</fullName>
    </submittedName>
</protein>
<keyword evidence="1" id="KW-0472">Membrane</keyword>
<dbReference type="AlphaFoldDB" id="A0A2P2N851"/>
<feature type="transmembrane region" description="Helical" evidence="1">
    <location>
        <begin position="12"/>
        <end position="33"/>
    </location>
</feature>
<keyword evidence="1" id="KW-1133">Transmembrane helix</keyword>